<dbReference type="Gene3D" id="3.80.10.10">
    <property type="entry name" value="Ribonuclease Inhibitor"/>
    <property type="match status" value="1"/>
</dbReference>
<dbReference type="InterPro" id="IPR032675">
    <property type="entry name" value="LRR_dom_sf"/>
</dbReference>
<sequence>MAQSVCTLSTEVPLSAMETCQLIKPSKHYPRALNVFKETSKKNIGKKLAKETLLPSVLKDGDAETESEKLQLGEQRASEAEVDMRGPKDQRSCPEGNVLDRGEREEEEENEEEELGGLECVISDEDYDTDLELRDKREAYDPTGQTCYMEACEALQVVPASYFLRHMQNSELSMMHRGLGPQGTKALAVPLVTNTSILRLNLRDNWMEGMGGAAIAEMLKENCYITEVDLSDNNLGDYGARAIAGMLKENSTLASLNLSGNNFTDRSAEHLGPALITNSKLQHLDLSHNALGERAGQNLGDSLSENTGLRSLSLAWNCIRGRGAVMLANGLGGNIFLRTVDLSFNGFGKEGAIALGQALKENTVLEELNVSSNRIPPEGAIHLAMGIKVNKTIKSLNMGRNPIQNAGCYGILKSVQENPDSAMEELVFTDITVNQDFEDLYTAVKEMFPALTVNRGGRVGAFKKAKA</sequence>
<proteinExistence type="predicted"/>
<feature type="compositionally biased region" description="Basic and acidic residues" evidence="1">
    <location>
        <begin position="59"/>
        <end position="104"/>
    </location>
</feature>
<feature type="compositionally biased region" description="Acidic residues" evidence="1">
    <location>
        <begin position="105"/>
        <end position="115"/>
    </location>
</feature>
<dbReference type="Proteomes" id="UP000465112">
    <property type="component" value="Chromosome 6"/>
</dbReference>
<dbReference type="InterPro" id="IPR052394">
    <property type="entry name" value="LRR-containing"/>
</dbReference>
<name>A0A6A5EJM4_PERFL</name>
<dbReference type="PANTHER" id="PTHR24114">
    <property type="entry name" value="LEUCINE RICH REPEAT FAMILY PROTEIN"/>
    <property type="match status" value="1"/>
</dbReference>
<dbReference type="SUPFAM" id="SSF52047">
    <property type="entry name" value="RNI-like"/>
    <property type="match status" value="1"/>
</dbReference>
<dbReference type="AlphaFoldDB" id="A0A6A5EJM4"/>
<dbReference type="PANTHER" id="PTHR24114:SF37">
    <property type="entry name" value="LEUCINE-RICH REPEAT-CONTAINING PROTEIN 74B"/>
    <property type="match status" value="1"/>
</dbReference>
<dbReference type="EMBL" id="VHII01000006">
    <property type="protein sequence ID" value="KAF1389521.1"/>
    <property type="molecule type" value="Genomic_DNA"/>
</dbReference>
<evidence type="ECO:0000256" key="1">
    <source>
        <dbReference type="SAM" id="MobiDB-lite"/>
    </source>
</evidence>
<dbReference type="InterPro" id="IPR001611">
    <property type="entry name" value="Leu-rich_rpt"/>
</dbReference>
<evidence type="ECO:0000313" key="2">
    <source>
        <dbReference type="EMBL" id="KAF1389521.1"/>
    </source>
</evidence>
<dbReference type="Pfam" id="PF13516">
    <property type="entry name" value="LRR_6"/>
    <property type="match status" value="8"/>
</dbReference>
<feature type="region of interest" description="Disordered" evidence="1">
    <location>
        <begin position="59"/>
        <end position="115"/>
    </location>
</feature>
<keyword evidence="3" id="KW-1185">Reference proteome</keyword>
<accession>A0A6A5EJM4</accession>
<gene>
    <name evidence="2" type="ORF">PFLUV_G00074270</name>
</gene>
<dbReference type="SMART" id="SM00368">
    <property type="entry name" value="LRR_RI"/>
    <property type="match status" value="8"/>
</dbReference>
<organism evidence="2 3">
    <name type="scientific">Perca fluviatilis</name>
    <name type="common">European perch</name>
    <dbReference type="NCBI Taxonomy" id="8168"/>
    <lineage>
        <taxon>Eukaryota</taxon>
        <taxon>Metazoa</taxon>
        <taxon>Chordata</taxon>
        <taxon>Craniata</taxon>
        <taxon>Vertebrata</taxon>
        <taxon>Euteleostomi</taxon>
        <taxon>Actinopterygii</taxon>
        <taxon>Neopterygii</taxon>
        <taxon>Teleostei</taxon>
        <taxon>Neoteleostei</taxon>
        <taxon>Acanthomorphata</taxon>
        <taxon>Eupercaria</taxon>
        <taxon>Perciformes</taxon>
        <taxon>Percoidei</taxon>
        <taxon>Percidae</taxon>
        <taxon>Percinae</taxon>
        <taxon>Perca</taxon>
    </lineage>
</organism>
<evidence type="ECO:0000313" key="3">
    <source>
        <dbReference type="Proteomes" id="UP000465112"/>
    </source>
</evidence>
<comment type="caution">
    <text evidence="2">The sequence shown here is derived from an EMBL/GenBank/DDBJ whole genome shotgun (WGS) entry which is preliminary data.</text>
</comment>
<protein>
    <submittedName>
        <fullName evidence="2">Uncharacterized protein</fullName>
    </submittedName>
</protein>
<reference evidence="2 3" key="1">
    <citation type="submission" date="2019-06" db="EMBL/GenBank/DDBJ databases">
        <title>A chromosome-scale genome assembly of the European perch, Perca fluviatilis.</title>
        <authorList>
            <person name="Roques C."/>
            <person name="Zahm M."/>
            <person name="Cabau C."/>
            <person name="Klopp C."/>
            <person name="Bouchez O."/>
            <person name="Donnadieu C."/>
            <person name="Kuhl H."/>
            <person name="Gislard M."/>
            <person name="Guendouz S."/>
            <person name="Journot L."/>
            <person name="Haffray P."/>
            <person name="Bestin A."/>
            <person name="Morvezen R."/>
            <person name="Feron R."/>
            <person name="Wen M."/>
            <person name="Jouanno E."/>
            <person name="Herpin A."/>
            <person name="Schartl M."/>
            <person name="Postlethwait J."/>
            <person name="Schaerlinger B."/>
            <person name="Chardard D."/>
            <person name="Lecocq T."/>
            <person name="Poncet C."/>
            <person name="Jaffrelo L."/>
            <person name="Lampietro C."/>
            <person name="Guiguen Y."/>
        </authorList>
    </citation>
    <scope>NUCLEOTIDE SEQUENCE [LARGE SCALE GENOMIC DNA]</scope>
    <source>
        <tissue evidence="2">Blood</tissue>
    </source>
</reference>